<dbReference type="RefSeq" id="WP_377137329.1">
    <property type="nucleotide sequence ID" value="NZ_JBHSFI010000005.1"/>
</dbReference>
<accession>A0ABV9HL65</accession>
<keyword evidence="6" id="KW-1185">Reference proteome</keyword>
<reference evidence="6" key="1">
    <citation type="journal article" date="2019" name="Int. J. Syst. Evol. Microbiol.">
        <title>The Global Catalogue of Microorganisms (GCM) 10K type strain sequencing project: providing services to taxonomists for standard genome sequencing and annotation.</title>
        <authorList>
            <consortium name="The Broad Institute Genomics Platform"/>
            <consortium name="The Broad Institute Genome Sequencing Center for Infectious Disease"/>
            <person name="Wu L."/>
            <person name="Ma J."/>
        </authorList>
    </citation>
    <scope>NUCLEOTIDE SEQUENCE [LARGE SCALE GENOMIC DNA]</scope>
    <source>
        <strain evidence="6">CCUG 42722</strain>
    </source>
</reference>
<dbReference type="InterPro" id="IPR031330">
    <property type="entry name" value="Gly_Hdrlase_35_cat"/>
</dbReference>
<dbReference type="Pfam" id="PF01301">
    <property type="entry name" value="Glyco_hydro_35"/>
    <property type="match status" value="1"/>
</dbReference>
<dbReference type="InterPro" id="IPR001944">
    <property type="entry name" value="Glycoside_Hdrlase_35"/>
</dbReference>
<evidence type="ECO:0000259" key="4">
    <source>
        <dbReference type="Pfam" id="PF01301"/>
    </source>
</evidence>
<dbReference type="Proteomes" id="UP001596011">
    <property type="component" value="Unassembled WGS sequence"/>
</dbReference>
<evidence type="ECO:0000256" key="2">
    <source>
        <dbReference type="RuleBase" id="RU003679"/>
    </source>
</evidence>
<organism evidence="5 6">
    <name type="scientific">Promicromonospora alba</name>
    <dbReference type="NCBI Taxonomy" id="1616110"/>
    <lineage>
        <taxon>Bacteria</taxon>
        <taxon>Bacillati</taxon>
        <taxon>Actinomycetota</taxon>
        <taxon>Actinomycetes</taxon>
        <taxon>Micrococcales</taxon>
        <taxon>Promicromonosporaceae</taxon>
        <taxon>Promicromonospora</taxon>
    </lineage>
</organism>
<dbReference type="Gene3D" id="3.20.20.80">
    <property type="entry name" value="Glycosidases"/>
    <property type="match status" value="1"/>
</dbReference>
<sequence>MHLAAAAGVARSRFQAWTAPLAPSEAITATNGRLVAGPRYLSRDGRPVIPVSGELHFSRVPRSDWDRRLRLMRAGGVTAVSTYVIWIHHEAQRGEASFDGGLDVAAFIDTAQAAGLDVVLRIGPWAHGEVRNGGLPDWLQRLDVRHRTDDPRYLDVVRTWFGALGAHLAGRVRPGGPVVAVQIENELYDQPGHIRTLIGLAREAGIEAPIWTATAWGGAELPDEVIPLYGGYGDGFWVPSDHPWDASFRAHYFFGHVWDDPGIGSDQREDAGTPAPATSSGHRGPAATCELGGGMAASYHRRPVLQPADVAAIAHTKIGNGSVWQGYYMYAGGSNVWRGPGLQESLATGYPNDLPVFDYDFHAPIGAAGSRSPSFDLLRDQHAFLAAFGDRVATMSASMPETLPADLDDASTLRWALRSDGTSGFVVIGQHQPYVEMRDAEPTRFAVELTDRVVELPTAPVTIPAGTMARWPVGLRLAGAPEIEWATASAVTILDGGDGGGGRPTLVLRAERGIDPALAFADPGVEVVARTGAVALVDGAWVVTADDSALLEVRAGGTALDVLVLGPDRAARTWVLDRGGRRTLLIADDDLWTAADGSLAARTTGATAGVVERWEPASGQFVRFAGPGAEPRSGACAVVAERAPGEVPASYGGTSTRGAAPSHDLVRRTGAVWTVELPEWTAEPGVDAVIDLEWAGDVALLEVDGTVVADRFWDGTPWRLDLGTLGSLPAELRLVVLPLHSDNPVWLPAAAEARRRESDGQLAALDSIAVTERITWTAARE</sequence>
<dbReference type="PANTHER" id="PTHR23421">
    <property type="entry name" value="BETA-GALACTOSIDASE RELATED"/>
    <property type="match status" value="1"/>
</dbReference>
<feature type="region of interest" description="Disordered" evidence="3">
    <location>
        <begin position="264"/>
        <end position="284"/>
    </location>
</feature>
<keyword evidence="5" id="KW-0326">Glycosidase</keyword>
<evidence type="ECO:0000313" key="6">
    <source>
        <dbReference type="Proteomes" id="UP001596011"/>
    </source>
</evidence>
<evidence type="ECO:0000313" key="5">
    <source>
        <dbReference type="EMBL" id="MFC4630019.1"/>
    </source>
</evidence>
<proteinExistence type="inferred from homology"/>
<name>A0ABV9HL65_9MICO</name>
<protein>
    <submittedName>
        <fullName evidence="5">Beta-galactosidase</fullName>
        <ecNumber evidence="5">3.2.1.23</ecNumber>
    </submittedName>
</protein>
<comment type="caution">
    <text evidence="5">The sequence shown here is derived from an EMBL/GenBank/DDBJ whole genome shotgun (WGS) entry which is preliminary data.</text>
</comment>
<dbReference type="EC" id="3.2.1.23" evidence="5"/>
<evidence type="ECO:0000256" key="3">
    <source>
        <dbReference type="SAM" id="MobiDB-lite"/>
    </source>
</evidence>
<dbReference type="GO" id="GO:0004565">
    <property type="term" value="F:beta-galactosidase activity"/>
    <property type="evidence" value="ECO:0007669"/>
    <property type="project" value="UniProtKB-EC"/>
</dbReference>
<evidence type="ECO:0000256" key="1">
    <source>
        <dbReference type="ARBA" id="ARBA00009809"/>
    </source>
</evidence>
<dbReference type="SUPFAM" id="SSF51445">
    <property type="entry name" value="(Trans)glycosidases"/>
    <property type="match status" value="1"/>
</dbReference>
<feature type="domain" description="Glycoside hydrolase 35 catalytic" evidence="4">
    <location>
        <begin position="42"/>
        <end position="187"/>
    </location>
</feature>
<dbReference type="PRINTS" id="PR00742">
    <property type="entry name" value="GLHYDRLASE35"/>
</dbReference>
<dbReference type="EMBL" id="JBHSFI010000005">
    <property type="protein sequence ID" value="MFC4630019.1"/>
    <property type="molecule type" value="Genomic_DNA"/>
</dbReference>
<comment type="similarity">
    <text evidence="1 2">Belongs to the glycosyl hydrolase 35 family.</text>
</comment>
<keyword evidence="5" id="KW-0378">Hydrolase</keyword>
<dbReference type="InterPro" id="IPR017853">
    <property type="entry name" value="GH"/>
</dbReference>
<gene>
    <name evidence="5" type="ORF">ACFO6V_17345</name>
</gene>